<dbReference type="GO" id="GO:0016301">
    <property type="term" value="F:kinase activity"/>
    <property type="evidence" value="ECO:0007669"/>
    <property type="project" value="UniProtKB-KW"/>
</dbReference>
<dbReference type="SMART" id="SM00387">
    <property type="entry name" value="HATPase_c"/>
    <property type="match status" value="1"/>
</dbReference>
<dbReference type="InterPro" id="IPR013655">
    <property type="entry name" value="PAS_fold_3"/>
</dbReference>
<accession>A0ABU5VXJ6</accession>
<dbReference type="Gene3D" id="3.30.450.20">
    <property type="entry name" value="PAS domain"/>
    <property type="match status" value="5"/>
</dbReference>
<dbReference type="CDD" id="cd00082">
    <property type="entry name" value="HisKA"/>
    <property type="match status" value="1"/>
</dbReference>
<evidence type="ECO:0000259" key="7">
    <source>
        <dbReference type="PROSITE" id="PS50112"/>
    </source>
</evidence>
<dbReference type="PRINTS" id="PR00344">
    <property type="entry name" value="BCTRLSENSOR"/>
</dbReference>
<feature type="domain" description="PAS" evidence="7">
    <location>
        <begin position="295"/>
        <end position="365"/>
    </location>
</feature>
<comment type="catalytic activity">
    <reaction evidence="1">
        <text>ATP + protein L-histidine = ADP + protein N-phospho-L-histidine.</text>
        <dbReference type="EC" id="2.7.13.3"/>
    </reaction>
</comment>
<dbReference type="Pfam" id="PF08447">
    <property type="entry name" value="PAS_3"/>
    <property type="match status" value="2"/>
</dbReference>
<dbReference type="InterPro" id="IPR000700">
    <property type="entry name" value="PAS-assoc_C"/>
</dbReference>
<sequence length="916" mass="104684">MGSSRYSFSFPGNQVTAQIARDLDWSMHPLGPPDKWPLCLKLNLNTLFTTKHPVTLFWGKEKFFFYNDAFIPILGAIKHPKVMGKPGGEVWPEVWRRFSLELDTVLETGEASWVVNRHSPIKRPDKSLVAFFTYSISPLIDENGVIVGSLVISVETTEQVLSERKIKLGQRELLEALNRFKEMSESLPQLVWTSLPDGRCNYLNKQWMEYTGKSQEEMLGDSWIDTVHPDDRERTEDKWKGAIKGFHPYDIEYRIRRHDGVYRWFKARGSPFKNEAGKIILWFGTCTDIEETKQEQLNYEKNVDLSPAMLWITDVSGYCSYLSNQWHELTGQPIEEGLGLGWLEYIHPDDKFYAEKAFSDANKNHEHFAFEYRLRMKDGSYRWSIDSGNPRFGPHGEFLGMAGTVFDVHEKKLAEEALKESRADLYRVLMQAPSGVAFLKGPDLVYSLANSRYQEIFAKGGSIIGKPMRQALPQVAETNFRIFEKVFRTGEPFSAKEFKSTMDSDKDVYLNFSIQRITNSKGEPEGVIVIGDDVTEQVKDRMARDALTKQLQAIVENMNEGLILCDENGRMLLWNPAACKMHGLHKAEDVFEYYSAYPKMFQLYSIEGDLLELDDWPITRTLRGETFIGQEYIIESLETSDRWIGSYSGSPIFDSEGRIVFAVMTIRDVTSRIDSEKNLKDAINSRDEFLSIISHELKTPLTSLKLQNQSAIRKIKKGSVGDLSTDRLSVLFDKNENQINRVIRLVDDMLDLTRIQSGKFSYNFIKCDLHEVAIDVYERFKDQFESASTLLSNLSIESVVGFFDRDRIEQVMVNLLTNALKYGKGNAVTIRLEVLSNVARLEIQDHGIGVKPENVEVIFKKYERIVSADEVSGLGIGLFICREIVEAHGGKIWVESIFGEGSKFIAELPLDANNLK</sequence>
<dbReference type="InterPro" id="IPR035965">
    <property type="entry name" value="PAS-like_dom_sf"/>
</dbReference>
<keyword evidence="5 9" id="KW-0418">Kinase</keyword>
<dbReference type="SMART" id="SM00091">
    <property type="entry name" value="PAS"/>
    <property type="match status" value="5"/>
</dbReference>
<dbReference type="Pfam" id="PF02518">
    <property type="entry name" value="HATPase_c"/>
    <property type="match status" value="1"/>
</dbReference>
<feature type="domain" description="PAS" evidence="7">
    <location>
        <begin position="547"/>
        <end position="588"/>
    </location>
</feature>
<dbReference type="CDD" id="cd00130">
    <property type="entry name" value="PAS"/>
    <property type="match status" value="3"/>
</dbReference>
<dbReference type="EC" id="2.7.13.3" evidence="2"/>
<dbReference type="InterPro" id="IPR005467">
    <property type="entry name" value="His_kinase_dom"/>
</dbReference>
<feature type="domain" description="PAS" evidence="7">
    <location>
        <begin position="176"/>
        <end position="246"/>
    </location>
</feature>
<dbReference type="NCBIfam" id="TIGR00229">
    <property type="entry name" value="sensory_box"/>
    <property type="match status" value="3"/>
</dbReference>
<dbReference type="PANTHER" id="PTHR43304:SF1">
    <property type="entry name" value="PAC DOMAIN-CONTAINING PROTEIN"/>
    <property type="match status" value="1"/>
</dbReference>
<keyword evidence="3" id="KW-0597">Phosphoprotein</keyword>
<evidence type="ECO:0000313" key="10">
    <source>
        <dbReference type="Proteomes" id="UP001302274"/>
    </source>
</evidence>
<dbReference type="InterPro" id="IPR004358">
    <property type="entry name" value="Sig_transdc_His_kin-like_C"/>
</dbReference>
<keyword evidence="10" id="KW-1185">Reference proteome</keyword>
<protein>
    <recommendedName>
        <fullName evidence="2">histidine kinase</fullName>
        <ecNumber evidence="2">2.7.13.3</ecNumber>
    </recommendedName>
</protein>
<dbReference type="InterPro" id="IPR003594">
    <property type="entry name" value="HATPase_dom"/>
</dbReference>
<dbReference type="PROSITE" id="PS50113">
    <property type="entry name" value="PAC"/>
    <property type="match status" value="3"/>
</dbReference>
<dbReference type="InterPro" id="IPR036097">
    <property type="entry name" value="HisK_dim/P_sf"/>
</dbReference>
<evidence type="ECO:0000259" key="8">
    <source>
        <dbReference type="PROSITE" id="PS50113"/>
    </source>
</evidence>
<feature type="domain" description="PAC" evidence="8">
    <location>
        <begin position="628"/>
        <end position="681"/>
    </location>
</feature>
<feature type="domain" description="Histidine kinase" evidence="6">
    <location>
        <begin position="692"/>
        <end position="912"/>
    </location>
</feature>
<organism evidence="9 10">
    <name type="scientific">Bacteriovorax antarcticus</name>
    <dbReference type="NCBI Taxonomy" id="3088717"/>
    <lineage>
        <taxon>Bacteria</taxon>
        <taxon>Pseudomonadati</taxon>
        <taxon>Bdellovibrionota</taxon>
        <taxon>Bacteriovoracia</taxon>
        <taxon>Bacteriovoracales</taxon>
        <taxon>Bacteriovoracaceae</taxon>
        <taxon>Bacteriovorax</taxon>
    </lineage>
</organism>
<dbReference type="Gene3D" id="3.30.565.10">
    <property type="entry name" value="Histidine kinase-like ATPase, C-terminal domain"/>
    <property type="match status" value="1"/>
</dbReference>
<dbReference type="Pfam" id="PF13426">
    <property type="entry name" value="PAS_9"/>
    <property type="match status" value="1"/>
</dbReference>
<dbReference type="Pfam" id="PF08448">
    <property type="entry name" value="PAS_4"/>
    <property type="match status" value="1"/>
</dbReference>
<evidence type="ECO:0000259" key="6">
    <source>
        <dbReference type="PROSITE" id="PS50109"/>
    </source>
</evidence>
<dbReference type="PROSITE" id="PS50109">
    <property type="entry name" value="HIS_KIN"/>
    <property type="match status" value="1"/>
</dbReference>
<reference evidence="9 10" key="1">
    <citation type="submission" date="2023-11" db="EMBL/GenBank/DDBJ databases">
        <title>A Novel Polar Bacteriovorax (B. antarcticus) Isolated from the Biocrust in Antarctica.</title>
        <authorList>
            <person name="Mun W."/>
            <person name="Choi S.Y."/>
            <person name="Mitchell R.J."/>
        </authorList>
    </citation>
    <scope>NUCLEOTIDE SEQUENCE [LARGE SCALE GENOMIC DNA]</scope>
    <source>
        <strain evidence="9 10">PP10</strain>
    </source>
</reference>
<dbReference type="Gene3D" id="1.10.287.130">
    <property type="match status" value="1"/>
</dbReference>
<name>A0ABU5VXJ6_9BACT</name>
<dbReference type="SMART" id="SM00388">
    <property type="entry name" value="HisKA"/>
    <property type="match status" value="1"/>
</dbReference>
<feature type="domain" description="PAC" evidence="8">
    <location>
        <begin position="249"/>
        <end position="301"/>
    </location>
</feature>
<dbReference type="SUPFAM" id="SSF55874">
    <property type="entry name" value="ATPase domain of HSP90 chaperone/DNA topoisomerase II/histidine kinase"/>
    <property type="match status" value="1"/>
</dbReference>
<dbReference type="InterPro" id="IPR000014">
    <property type="entry name" value="PAS"/>
</dbReference>
<dbReference type="Pfam" id="PF00512">
    <property type="entry name" value="HisKA"/>
    <property type="match status" value="1"/>
</dbReference>
<dbReference type="InterPro" id="IPR003661">
    <property type="entry name" value="HisK_dim/P_dom"/>
</dbReference>
<dbReference type="PROSITE" id="PS50112">
    <property type="entry name" value="PAS"/>
    <property type="match status" value="3"/>
</dbReference>
<evidence type="ECO:0000256" key="2">
    <source>
        <dbReference type="ARBA" id="ARBA00012438"/>
    </source>
</evidence>
<dbReference type="PANTHER" id="PTHR43304">
    <property type="entry name" value="PHYTOCHROME-LIKE PROTEIN CPH1"/>
    <property type="match status" value="1"/>
</dbReference>
<dbReference type="InterPro" id="IPR052162">
    <property type="entry name" value="Sensor_kinase/Photoreceptor"/>
</dbReference>
<evidence type="ECO:0000256" key="3">
    <source>
        <dbReference type="ARBA" id="ARBA00022553"/>
    </source>
</evidence>
<dbReference type="InterPro" id="IPR036890">
    <property type="entry name" value="HATPase_C_sf"/>
</dbReference>
<gene>
    <name evidence="9" type="ORF">SHI21_13990</name>
</gene>
<evidence type="ECO:0000256" key="1">
    <source>
        <dbReference type="ARBA" id="ARBA00000085"/>
    </source>
</evidence>
<evidence type="ECO:0000313" key="9">
    <source>
        <dbReference type="EMBL" id="MEA9357332.1"/>
    </source>
</evidence>
<dbReference type="Pfam" id="PF13188">
    <property type="entry name" value="PAS_8"/>
    <property type="match status" value="1"/>
</dbReference>
<evidence type="ECO:0000256" key="4">
    <source>
        <dbReference type="ARBA" id="ARBA00022679"/>
    </source>
</evidence>
<evidence type="ECO:0000256" key="5">
    <source>
        <dbReference type="ARBA" id="ARBA00022777"/>
    </source>
</evidence>
<dbReference type="SUPFAM" id="SSF55785">
    <property type="entry name" value="PYP-like sensor domain (PAS domain)"/>
    <property type="match status" value="5"/>
</dbReference>
<dbReference type="SMART" id="SM00086">
    <property type="entry name" value="PAC"/>
    <property type="match status" value="4"/>
</dbReference>
<dbReference type="Proteomes" id="UP001302274">
    <property type="component" value="Unassembled WGS sequence"/>
</dbReference>
<dbReference type="InterPro" id="IPR013656">
    <property type="entry name" value="PAS_4"/>
</dbReference>
<dbReference type="EMBL" id="JAYGJQ010000002">
    <property type="protein sequence ID" value="MEA9357332.1"/>
    <property type="molecule type" value="Genomic_DNA"/>
</dbReference>
<dbReference type="RefSeq" id="WP_323577299.1">
    <property type="nucleotide sequence ID" value="NZ_JAYGJQ010000002.1"/>
</dbReference>
<keyword evidence="4" id="KW-0808">Transferase</keyword>
<feature type="domain" description="PAC" evidence="8">
    <location>
        <begin position="368"/>
        <end position="420"/>
    </location>
</feature>
<dbReference type="SUPFAM" id="SSF47384">
    <property type="entry name" value="Homodimeric domain of signal transducing histidine kinase"/>
    <property type="match status" value="1"/>
</dbReference>
<comment type="caution">
    <text evidence="9">The sequence shown here is derived from an EMBL/GenBank/DDBJ whole genome shotgun (WGS) entry which is preliminary data.</text>
</comment>
<dbReference type="InterPro" id="IPR001610">
    <property type="entry name" value="PAC"/>
</dbReference>
<proteinExistence type="predicted"/>